<reference evidence="2" key="1">
    <citation type="journal article" date="2020" name="Nature">
        <title>Giant virus diversity and host interactions through global metagenomics.</title>
        <authorList>
            <person name="Schulz F."/>
            <person name="Roux S."/>
            <person name="Paez-Espino D."/>
            <person name="Jungbluth S."/>
            <person name="Walsh D.A."/>
            <person name="Denef V.J."/>
            <person name="McMahon K.D."/>
            <person name="Konstantinidis K.T."/>
            <person name="Eloe-Fadrosh E.A."/>
            <person name="Kyrpides N.C."/>
            <person name="Woyke T."/>
        </authorList>
    </citation>
    <scope>NUCLEOTIDE SEQUENCE</scope>
    <source>
        <strain evidence="2">GVMAG-S-ERX556101-89</strain>
    </source>
</reference>
<dbReference type="AlphaFoldDB" id="A0A6C0FHQ2"/>
<dbReference type="PANTHER" id="PTHR46609:SF6">
    <property type="entry name" value="EXONUCLEASE, PHAGE-TYPE_RECB, C-TERMINAL DOMAIN-CONTAINING PROTEIN-RELATED"/>
    <property type="match status" value="1"/>
</dbReference>
<organism evidence="2">
    <name type="scientific">viral metagenome</name>
    <dbReference type="NCBI Taxonomy" id="1070528"/>
    <lineage>
        <taxon>unclassified sequences</taxon>
        <taxon>metagenomes</taxon>
        <taxon>organismal metagenomes</taxon>
    </lineage>
</organism>
<dbReference type="InterPro" id="IPR051703">
    <property type="entry name" value="NF-kappa-B_Signaling_Reg"/>
</dbReference>
<dbReference type="InterPro" id="IPR011604">
    <property type="entry name" value="PDDEXK-like_dom_sf"/>
</dbReference>
<dbReference type="InterPro" id="IPR011335">
    <property type="entry name" value="Restrct_endonuc-II-like"/>
</dbReference>
<dbReference type="Pfam" id="PF09588">
    <property type="entry name" value="YqaJ"/>
    <property type="match status" value="1"/>
</dbReference>
<dbReference type="SUPFAM" id="SSF52980">
    <property type="entry name" value="Restriction endonuclease-like"/>
    <property type="match status" value="1"/>
</dbReference>
<dbReference type="Gene3D" id="3.90.320.10">
    <property type="match status" value="1"/>
</dbReference>
<dbReference type="NCBIfam" id="TIGR03033">
    <property type="entry name" value="phage_rel_nuc"/>
    <property type="match status" value="1"/>
</dbReference>
<sequence length="268" mass="30942">MNNKTNHKMQKHPQIELLQKIPQTEQKSKAWLEQRKKYLTSSDAGTALGLNHYQKPVELLFSKCGAGKPFTGNVATRYGEKYEDEAVEMYCNAFGMKQNEFGLIPFTAVSRGRDELFIPGSEVLAGSPDGIAVSCENPYSCDPVLLEVKCPFRRKIVNGVCPEQYYPQVQLNMYICNLKKGDFIEYKPAKSIENIELNVVHFERNDEWLKENVPKLKEFWDLVLHYRNVGIENHPEYDKYAWTKEKQRIADNKVSVTREPCCFSDDEN</sequence>
<evidence type="ECO:0000259" key="1">
    <source>
        <dbReference type="Pfam" id="PF09588"/>
    </source>
</evidence>
<dbReference type="PANTHER" id="PTHR46609">
    <property type="entry name" value="EXONUCLEASE, PHAGE-TYPE/RECB, C-TERMINAL DOMAIN-CONTAINING PROTEIN"/>
    <property type="match status" value="1"/>
</dbReference>
<protein>
    <recommendedName>
        <fullName evidence="1">YqaJ viral recombinase domain-containing protein</fullName>
    </recommendedName>
</protein>
<dbReference type="CDD" id="cd22343">
    <property type="entry name" value="PDDEXK_lambda_exonuclease-like"/>
    <property type="match status" value="1"/>
</dbReference>
<dbReference type="InterPro" id="IPR017482">
    <property type="entry name" value="Lambda-type_endonuclease"/>
</dbReference>
<proteinExistence type="predicted"/>
<dbReference type="InterPro" id="IPR019080">
    <property type="entry name" value="YqaJ_viral_recombinase"/>
</dbReference>
<name>A0A6C0FHQ2_9ZZZZ</name>
<feature type="domain" description="YqaJ viral recombinase" evidence="1">
    <location>
        <begin position="31"/>
        <end position="177"/>
    </location>
</feature>
<accession>A0A6C0FHQ2</accession>
<dbReference type="EMBL" id="MN738829">
    <property type="protein sequence ID" value="QHT38415.1"/>
    <property type="molecule type" value="Genomic_DNA"/>
</dbReference>
<evidence type="ECO:0000313" key="2">
    <source>
        <dbReference type="EMBL" id="QHT38415.1"/>
    </source>
</evidence>